<evidence type="ECO:0000313" key="1">
    <source>
        <dbReference type="EMBL" id="KAA6450744.1"/>
    </source>
</evidence>
<gene>
    <name evidence="1" type="ORF">DX927_07780</name>
</gene>
<proteinExistence type="predicted"/>
<name>A0A5M8RV82_9BACI</name>
<dbReference type="AlphaFoldDB" id="A0A5M8RV82"/>
<reference evidence="1 2" key="1">
    <citation type="submission" date="2018-08" db="EMBL/GenBank/DDBJ databases">
        <title>Bacillus phenotypic plasticity.</title>
        <authorList>
            <person name="Hurtado E."/>
        </authorList>
    </citation>
    <scope>NUCLEOTIDE SEQUENCE [LARGE SCALE GENOMIC DNA]</scope>
    <source>
        <strain evidence="1 2">427</strain>
    </source>
</reference>
<dbReference type="Proteomes" id="UP000324326">
    <property type="component" value="Unassembled WGS sequence"/>
</dbReference>
<dbReference type="EMBL" id="QSND01000002">
    <property type="protein sequence ID" value="KAA6450744.1"/>
    <property type="molecule type" value="Genomic_DNA"/>
</dbReference>
<evidence type="ECO:0000313" key="2">
    <source>
        <dbReference type="Proteomes" id="UP000324326"/>
    </source>
</evidence>
<sequence length="67" mass="7818">MSQLQMVFKRDSHELNLNRPRHFGGSQIMNPKGYFTIRNVDEYCYCLDAENMKDGECSVVNRSANEE</sequence>
<comment type="caution">
    <text evidence="1">The sequence shown here is derived from an EMBL/GenBank/DDBJ whole genome shotgun (WGS) entry which is preliminary data.</text>
</comment>
<protein>
    <submittedName>
        <fullName evidence="1">Uncharacterized protein</fullName>
    </submittedName>
</protein>
<organism evidence="1 2">
    <name type="scientific">Bacillus swezeyi</name>
    <dbReference type="NCBI Taxonomy" id="1925020"/>
    <lineage>
        <taxon>Bacteria</taxon>
        <taxon>Bacillati</taxon>
        <taxon>Bacillota</taxon>
        <taxon>Bacilli</taxon>
        <taxon>Bacillales</taxon>
        <taxon>Bacillaceae</taxon>
        <taxon>Bacillus</taxon>
    </lineage>
</organism>
<accession>A0A5M8RV82</accession>